<protein>
    <submittedName>
        <fullName evidence="13">M48 family metallopeptidase</fullName>
    </submittedName>
</protein>
<dbReference type="RefSeq" id="WP_190835955.1">
    <property type="nucleotide sequence ID" value="NZ_CAWPPI010000099.1"/>
</dbReference>
<comment type="similarity">
    <text evidence="10">Belongs to the peptidase M48 family.</text>
</comment>
<dbReference type="CDD" id="cd07325">
    <property type="entry name" value="M48_Ste24p_like"/>
    <property type="match status" value="1"/>
</dbReference>
<evidence type="ECO:0000256" key="4">
    <source>
        <dbReference type="ARBA" id="ARBA00022723"/>
    </source>
</evidence>
<dbReference type="InterPro" id="IPR050083">
    <property type="entry name" value="HtpX_protease"/>
</dbReference>
<evidence type="ECO:0000313" key="14">
    <source>
        <dbReference type="Proteomes" id="UP000629098"/>
    </source>
</evidence>
<gene>
    <name evidence="13" type="ORF">ICL16_33740</name>
</gene>
<feature type="domain" description="Peptidase M48" evidence="12">
    <location>
        <begin position="63"/>
        <end position="209"/>
    </location>
</feature>
<organism evidence="13 14">
    <name type="scientific">Iningainema tapete BLCC-T55</name>
    <dbReference type="NCBI Taxonomy" id="2748662"/>
    <lineage>
        <taxon>Bacteria</taxon>
        <taxon>Bacillati</taxon>
        <taxon>Cyanobacteriota</taxon>
        <taxon>Cyanophyceae</taxon>
        <taxon>Nostocales</taxon>
        <taxon>Scytonemataceae</taxon>
        <taxon>Iningainema tapete</taxon>
    </lineage>
</organism>
<keyword evidence="1" id="KW-1003">Cell membrane</keyword>
<sequence length="296" mass="33409">MTRKIHQGLLVQTYQHPFDRKALFALEKMPGLPLLLKKINEYGIDRLLRLQTKGGELRVSPRNFPKLHNALVETCLLLDCPQPDLYLYLGKGSISTYAIGVEKPLIGVNLEAMEWLSDEELLFVLGHEIARIKGGYLTYQQLASVMPLLKNLISSTTLGLGGLAANGIEVALYNWIIMSKFTADRIGLLACQNQDVAIAALIKLGGLPSDYLSPEVIEDFLAQAREFNIQDLDRLDQVTKIFSFMEYLYPWSIMRASELLKWVDSGMYEPSGQEPESEQSDKPSEPPEQWNFLSSW</sequence>
<evidence type="ECO:0000256" key="10">
    <source>
        <dbReference type="RuleBase" id="RU003983"/>
    </source>
</evidence>
<dbReference type="Pfam" id="PF01435">
    <property type="entry name" value="Peptidase_M48"/>
    <property type="match status" value="1"/>
</dbReference>
<reference evidence="13" key="1">
    <citation type="submission" date="2020-09" db="EMBL/GenBank/DDBJ databases">
        <title>Iningainema tapete sp. nov. (Scytonemataceae, Cyanobacteria) from greenhouses in central Florida (USA) produces two types of nodularin with biosynthetic potential for microcystin-LR and anabaenopeptins.</title>
        <authorList>
            <person name="Berthold D.E."/>
            <person name="Lefler F.W."/>
            <person name="Huang I.-S."/>
            <person name="Abdulla H."/>
            <person name="Zimba P.V."/>
            <person name="Laughinghouse H.D. IV."/>
        </authorList>
    </citation>
    <scope>NUCLEOTIDE SEQUENCE</scope>
    <source>
        <strain evidence="13">BLCCT55</strain>
    </source>
</reference>
<evidence type="ECO:0000256" key="3">
    <source>
        <dbReference type="ARBA" id="ARBA00022692"/>
    </source>
</evidence>
<comment type="caution">
    <text evidence="13">The sequence shown here is derived from an EMBL/GenBank/DDBJ whole genome shotgun (WGS) entry which is preliminary data.</text>
</comment>
<evidence type="ECO:0000256" key="2">
    <source>
        <dbReference type="ARBA" id="ARBA00022670"/>
    </source>
</evidence>
<keyword evidence="9" id="KW-0472">Membrane</keyword>
<feature type="region of interest" description="Disordered" evidence="11">
    <location>
        <begin position="269"/>
        <end position="296"/>
    </location>
</feature>
<keyword evidence="6 10" id="KW-0862">Zinc</keyword>
<keyword evidence="14" id="KW-1185">Reference proteome</keyword>
<dbReference type="AlphaFoldDB" id="A0A8J7BZ48"/>
<evidence type="ECO:0000256" key="1">
    <source>
        <dbReference type="ARBA" id="ARBA00022475"/>
    </source>
</evidence>
<evidence type="ECO:0000256" key="9">
    <source>
        <dbReference type="ARBA" id="ARBA00023136"/>
    </source>
</evidence>
<dbReference type="GO" id="GO:0006508">
    <property type="term" value="P:proteolysis"/>
    <property type="evidence" value="ECO:0007669"/>
    <property type="project" value="UniProtKB-KW"/>
</dbReference>
<dbReference type="InterPro" id="IPR001915">
    <property type="entry name" value="Peptidase_M48"/>
</dbReference>
<keyword evidence="8 10" id="KW-0482">Metalloprotease</keyword>
<accession>A0A8J7BZ48</accession>
<name>A0A8J7BZ48_9CYAN</name>
<evidence type="ECO:0000256" key="11">
    <source>
        <dbReference type="SAM" id="MobiDB-lite"/>
    </source>
</evidence>
<evidence type="ECO:0000313" key="13">
    <source>
        <dbReference type="EMBL" id="MBD2776882.1"/>
    </source>
</evidence>
<keyword evidence="2 10" id="KW-0645">Protease</keyword>
<evidence type="ECO:0000256" key="7">
    <source>
        <dbReference type="ARBA" id="ARBA00022989"/>
    </source>
</evidence>
<evidence type="ECO:0000256" key="5">
    <source>
        <dbReference type="ARBA" id="ARBA00022801"/>
    </source>
</evidence>
<dbReference type="Gene3D" id="3.30.2010.10">
    <property type="entry name" value="Metalloproteases ('zincins'), catalytic domain"/>
    <property type="match status" value="1"/>
</dbReference>
<evidence type="ECO:0000256" key="8">
    <source>
        <dbReference type="ARBA" id="ARBA00023049"/>
    </source>
</evidence>
<keyword evidence="3" id="KW-0812">Transmembrane</keyword>
<comment type="cofactor">
    <cofactor evidence="10">
        <name>Zn(2+)</name>
        <dbReference type="ChEBI" id="CHEBI:29105"/>
    </cofactor>
    <text evidence="10">Binds 1 zinc ion per subunit.</text>
</comment>
<keyword evidence="7" id="KW-1133">Transmembrane helix</keyword>
<dbReference type="PANTHER" id="PTHR43221">
    <property type="entry name" value="PROTEASE HTPX"/>
    <property type="match status" value="1"/>
</dbReference>
<proteinExistence type="inferred from homology"/>
<dbReference type="Proteomes" id="UP000629098">
    <property type="component" value="Unassembled WGS sequence"/>
</dbReference>
<dbReference type="PANTHER" id="PTHR43221:SF3">
    <property type="entry name" value="SLL1280 PROTEIN"/>
    <property type="match status" value="1"/>
</dbReference>
<keyword evidence="4" id="KW-0479">Metal-binding</keyword>
<dbReference type="GO" id="GO:0046872">
    <property type="term" value="F:metal ion binding"/>
    <property type="evidence" value="ECO:0007669"/>
    <property type="project" value="UniProtKB-KW"/>
</dbReference>
<evidence type="ECO:0000256" key="6">
    <source>
        <dbReference type="ARBA" id="ARBA00022833"/>
    </source>
</evidence>
<evidence type="ECO:0000259" key="12">
    <source>
        <dbReference type="Pfam" id="PF01435"/>
    </source>
</evidence>
<dbReference type="EMBL" id="JACXAE010000099">
    <property type="protein sequence ID" value="MBD2776882.1"/>
    <property type="molecule type" value="Genomic_DNA"/>
</dbReference>
<keyword evidence="5 10" id="KW-0378">Hydrolase</keyword>
<dbReference type="GO" id="GO:0004222">
    <property type="term" value="F:metalloendopeptidase activity"/>
    <property type="evidence" value="ECO:0007669"/>
    <property type="project" value="InterPro"/>
</dbReference>